<organism evidence="2 3">
    <name type="scientific">Bacillus songklensis</name>
    <dbReference type="NCBI Taxonomy" id="1069116"/>
    <lineage>
        <taxon>Bacteria</taxon>
        <taxon>Bacillati</taxon>
        <taxon>Bacillota</taxon>
        <taxon>Bacilli</taxon>
        <taxon>Bacillales</taxon>
        <taxon>Bacillaceae</taxon>
        <taxon>Bacillus</taxon>
    </lineage>
</organism>
<dbReference type="Pfam" id="PF01381">
    <property type="entry name" value="HTH_3"/>
    <property type="match status" value="1"/>
</dbReference>
<comment type="caution">
    <text evidence="2">The sequence shown here is derived from an EMBL/GenBank/DDBJ whole genome shotgun (WGS) entry which is preliminary data.</text>
</comment>
<dbReference type="CDD" id="cd00093">
    <property type="entry name" value="HTH_XRE"/>
    <property type="match status" value="1"/>
</dbReference>
<gene>
    <name evidence="2" type="ORF">ACFOU2_09845</name>
</gene>
<evidence type="ECO:0000259" key="1">
    <source>
        <dbReference type="PROSITE" id="PS50943"/>
    </source>
</evidence>
<accession>A0ABV8B0I5</accession>
<feature type="domain" description="HTH cro/C1-type" evidence="1">
    <location>
        <begin position="18"/>
        <end position="73"/>
    </location>
</feature>
<sequence length="80" mass="9066">MANINEHTSRRHHPYRKIKAFLVENSISQKELGELLKKSQSAVNQKLNGTGGDFSLQEARLMAEHLGIPSAYFFEIDVPK</sequence>
<proteinExistence type="predicted"/>
<protein>
    <submittedName>
        <fullName evidence="2">Helix-turn-helix domain-containing protein</fullName>
    </submittedName>
</protein>
<dbReference type="EMBL" id="JBHRZT010000043">
    <property type="protein sequence ID" value="MFC3883787.1"/>
    <property type="molecule type" value="Genomic_DNA"/>
</dbReference>
<dbReference type="SUPFAM" id="SSF47413">
    <property type="entry name" value="lambda repressor-like DNA-binding domains"/>
    <property type="match status" value="1"/>
</dbReference>
<evidence type="ECO:0000313" key="3">
    <source>
        <dbReference type="Proteomes" id="UP001595752"/>
    </source>
</evidence>
<dbReference type="Gene3D" id="1.10.260.40">
    <property type="entry name" value="lambda repressor-like DNA-binding domains"/>
    <property type="match status" value="1"/>
</dbReference>
<dbReference type="Proteomes" id="UP001595752">
    <property type="component" value="Unassembled WGS sequence"/>
</dbReference>
<reference evidence="3" key="1">
    <citation type="journal article" date="2019" name="Int. J. Syst. Evol. Microbiol.">
        <title>The Global Catalogue of Microorganisms (GCM) 10K type strain sequencing project: providing services to taxonomists for standard genome sequencing and annotation.</title>
        <authorList>
            <consortium name="The Broad Institute Genomics Platform"/>
            <consortium name="The Broad Institute Genome Sequencing Center for Infectious Disease"/>
            <person name="Wu L."/>
            <person name="Ma J."/>
        </authorList>
    </citation>
    <scope>NUCLEOTIDE SEQUENCE [LARGE SCALE GENOMIC DNA]</scope>
    <source>
        <strain evidence="3">CCUG 61889</strain>
    </source>
</reference>
<dbReference type="PROSITE" id="PS50943">
    <property type="entry name" value="HTH_CROC1"/>
    <property type="match status" value="1"/>
</dbReference>
<dbReference type="InterPro" id="IPR010982">
    <property type="entry name" value="Lambda_DNA-bd_dom_sf"/>
</dbReference>
<dbReference type="RefSeq" id="WP_377914611.1">
    <property type="nucleotide sequence ID" value="NZ_JBHRZT010000043.1"/>
</dbReference>
<dbReference type="InterPro" id="IPR001387">
    <property type="entry name" value="Cro/C1-type_HTH"/>
</dbReference>
<evidence type="ECO:0000313" key="2">
    <source>
        <dbReference type="EMBL" id="MFC3883787.1"/>
    </source>
</evidence>
<name>A0ABV8B0I5_9BACI</name>
<dbReference type="SMART" id="SM00530">
    <property type="entry name" value="HTH_XRE"/>
    <property type="match status" value="1"/>
</dbReference>
<keyword evidence="3" id="KW-1185">Reference proteome</keyword>